<accession>A0A5E4NCS4</accession>
<dbReference type="GO" id="GO:0017134">
    <property type="term" value="F:fibroblast growth factor binding"/>
    <property type="evidence" value="ECO:0007669"/>
    <property type="project" value="TreeGrafter"/>
</dbReference>
<dbReference type="Pfam" id="PF00839">
    <property type="entry name" value="Cys_rich_FGFR"/>
    <property type="match status" value="14"/>
</dbReference>
<feature type="repeat" description="Cys-rich GLG1" evidence="8">
    <location>
        <begin position="377"/>
        <end position="440"/>
    </location>
</feature>
<dbReference type="OrthoDB" id="2015434at2759"/>
<evidence type="ECO:0000256" key="3">
    <source>
        <dbReference type="ARBA" id="ARBA00022729"/>
    </source>
</evidence>
<protein>
    <submittedName>
        <fullName evidence="11">Cysteine-rich Golgi apparatus protein 1 repeat, eukaryote,Cysteine-rich Golgi apparatus protein 1 repeat</fullName>
    </submittedName>
</protein>
<feature type="repeat" description="Cys-rich GLG1" evidence="8">
    <location>
        <begin position="314"/>
        <end position="373"/>
    </location>
</feature>
<comment type="subcellular location">
    <subcellularLocation>
        <location evidence="1">Membrane</location>
        <topology evidence="1">Single-pass type I membrane protein</topology>
    </subcellularLocation>
</comment>
<dbReference type="InterPro" id="IPR017873">
    <property type="entry name" value="Cys-rich_GLG1_repeat_euk"/>
</dbReference>
<dbReference type="PROSITE" id="PS51289">
    <property type="entry name" value="GLG1_C_RICH"/>
    <property type="match status" value="9"/>
</dbReference>
<name>A0A5E4NCS4_9HEMI</name>
<reference evidence="11 12" key="1">
    <citation type="submission" date="2019-08" db="EMBL/GenBank/DDBJ databases">
        <authorList>
            <person name="Alioto T."/>
            <person name="Alioto T."/>
            <person name="Gomez Garrido J."/>
        </authorList>
    </citation>
    <scope>NUCLEOTIDE SEQUENCE [LARGE SCALE GENOMIC DNA]</scope>
</reference>
<keyword evidence="5 9" id="KW-1133">Transmembrane helix</keyword>
<evidence type="ECO:0000256" key="8">
    <source>
        <dbReference type="PROSITE-ProRule" id="PRU00622"/>
    </source>
</evidence>
<keyword evidence="6 9" id="KW-0472">Membrane</keyword>
<dbReference type="GO" id="GO:0000139">
    <property type="term" value="C:Golgi membrane"/>
    <property type="evidence" value="ECO:0007669"/>
    <property type="project" value="InterPro"/>
</dbReference>
<evidence type="ECO:0000256" key="10">
    <source>
        <dbReference type="SAM" id="SignalP"/>
    </source>
</evidence>
<dbReference type="PANTHER" id="PTHR11884:SF1">
    <property type="entry name" value="GOLGI APPARATUS PROTEIN 1"/>
    <property type="match status" value="1"/>
</dbReference>
<feature type="repeat" description="Cys-rich GLG1" evidence="8">
    <location>
        <begin position="957"/>
        <end position="1017"/>
    </location>
</feature>
<feature type="repeat" description="Cys-rich GLG1" evidence="8">
    <location>
        <begin position="123"/>
        <end position="188"/>
    </location>
</feature>
<dbReference type="Proteomes" id="UP000325440">
    <property type="component" value="Unassembled WGS sequence"/>
</dbReference>
<feature type="repeat" description="Cys-rich GLG1" evidence="8">
    <location>
        <begin position="639"/>
        <end position="698"/>
    </location>
</feature>
<keyword evidence="7" id="KW-0325">Glycoprotein</keyword>
<evidence type="ECO:0000313" key="12">
    <source>
        <dbReference type="Proteomes" id="UP000325440"/>
    </source>
</evidence>
<dbReference type="InterPro" id="IPR001893">
    <property type="entry name" value="Cys-rich_GLG1_repeat"/>
</dbReference>
<feature type="repeat" description="Cys-rich GLG1" evidence="8">
    <location>
        <begin position="705"/>
        <end position="765"/>
    </location>
</feature>
<organism evidence="11 12">
    <name type="scientific">Cinara cedri</name>
    <dbReference type="NCBI Taxonomy" id="506608"/>
    <lineage>
        <taxon>Eukaryota</taxon>
        <taxon>Metazoa</taxon>
        <taxon>Ecdysozoa</taxon>
        <taxon>Arthropoda</taxon>
        <taxon>Hexapoda</taxon>
        <taxon>Insecta</taxon>
        <taxon>Pterygota</taxon>
        <taxon>Neoptera</taxon>
        <taxon>Paraneoptera</taxon>
        <taxon>Hemiptera</taxon>
        <taxon>Sternorrhyncha</taxon>
        <taxon>Aphidomorpha</taxon>
        <taxon>Aphidoidea</taxon>
        <taxon>Aphididae</taxon>
        <taxon>Lachninae</taxon>
        <taxon>Cinara</taxon>
    </lineage>
</organism>
<keyword evidence="4" id="KW-0677">Repeat</keyword>
<evidence type="ECO:0000256" key="7">
    <source>
        <dbReference type="ARBA" id="ARBA00023180"/>
    </source>
</evidence>
<dbReference type="PANTHER" id="PTHR11884">
    <property type="entry name" value="SELECTIN LIGAND RELATED"/>
    <property type="match status" value="1"/>
</dbReference>
<evidence type="ECO:0000256" key="5">
    <source>
        <dbReference type="ARBA" id="ARBA00022989"/>
    </source>
</evidence>
<keyword evidence="2 9" id="KW-0812">Transmembrane</keyword>
<feature type="repeat" description="Cys-rich GLG1" evidence="8">
    <location>
        <begin position="821"/>
        <end position="888"/>
    </location>
</feature>
<sequence length="1094" mass="125435">MVVTLTALLSVGLVSCVAVPGVFAVGSLLTEPSCVDDLKLRCADARTAALSELDILECIQFYEDSEFSNDCPKAIWTHLKKFMTKENLRTVLKSKCMHEIEKVNCERDKNWFGCIIDKKQSIIKNEDCLHLILRIENIAFSDFRLITNFSNVCQDDIKKYHCFNGPVTDTLNRGKVLECLQSNIDKLSPKQCLPLVYKLSEWQADNIKFDYSLHMACLKDKEKLCADIPTGSGHVYNCLSRHIGSGQMSQLCQNQLWRREKLVTGNIRVSKGLTRACRDDIRKYHCRRLVSDDKDVRLAQLLLCLENNIHNGSEVTPDCQFELMEHRKLLLQNYQLSPEVVSMCSNDIENYCQNNEIGRRTIHCLMDHSKPSRQKNRIGKSCQKALQKLMRITNIGEDWRVDPVLQEMCQSEVDMYCSDNRPPGYNRVMSCLLEKLFVGSIQDDCKNALMPVQYFINRDFTLDPALYQACYSDASRICKAKDWIKESKGNLILPCLAQYYRPFTSSSTGAKYKLKPKCKDQVRKVMIQRAISVDLNPEIAESCIRDLPNFCHKKTGIGEEMLCLQDNFNNKKMTKECKESISRWTEKQAEDIQLNPVIRIHCKQFIQKFCSAELISKDDIGKNDVMDCLIKNKNDPEMKTELKCRAAVEHFQLISMNDYRFTLSFKEACRSTVMRYCPRSRTKPEVVACLSEVVRNDTISDSKHKVTKPCRQQLRAQLLQQREFLELDPVLKNACQGDISKHCSGMESGSAQVLVCLEMNKSLLSDQCHRVIFLIQRQDLTDSSSDYVLLTKCHRMIQLYCKEENTSRALSCLKKFKHDLAFEKPCQSLVIQRMIEQSDDYRLDPALHHSCQADINLYCSQILAKLRPESEYNGKVLQCLKEKFRQRKLKPECEKQVSLTLREAALNYKLNPLLRSLCTTEIKELCRKEENSEGNGAIESSGQVEECLKQALSHGLIESRACRLEVAGLIEESKADINVDPMLQRACLLDITKYCDTVPQGAGRHLQCLQAVVESQTKTLHSKCHEMLVQRMEMFKNAKALIYPESLQQLYGQVTKSPNKKYLIVLLFTFMGLIFIIGLFCGRVSGRSAIYKKK</sequence>
<evidence type="ECO:0000256" key="9">
    <source>
        <dbReference type="SAM" id="Phobius"/>
    </source>
</evidence>
<proteinExistence type="predicted"/>
<evidence type="ECO:0000256" key="4">
    <source>
        <dbReference type="ARBA" id="ARBA00022737"/>
    </source>
</evidence>
<keyword evidence="3 10" id="KW-0732">Signal</keyword>
<gene>
    <name evidence="11" type="ORF">CINCED_3A011971</name>
</gene>
<feature type="repeat" description="Cys-rich GLG1" evidence="8">
    <location>
        <begin position="572"/>
        <end position="637"/>
    </location>
</feature>
<evidence type="ECO:0000256" key="6">
    <source>
        <dbReference type="ARBA" id="ARBA00023136"/>
    </source>
</evidence>
<feature type="chain" id="PRO_5022956240" evidence="10">
    <location>
        <begin position="25"/>
        <end position="1094"/>
    </location>
</feature>
<evidence type="ECO:0000256" key="2">
    <source>
        <dbReference type="ARBA" id="ARBA00022692"/>
    </source>
</evidence>
<keyword evidence="12" id="KW-1185">Reference proteome</keyword>
<feature type="repeat" description="Cys-rich GLG1" evidence="8">
    <location>
        <begin position="247"/>
        <end position="313"/>
    </location>
</feature>
<dbReference type="InterPro" id="IPR039728">
    <property type="entry name" value="GLG1"/>
</dbReference>
<dbReference type="AlphaFoldDB" id="A0A5E4NCS4"/>
<feature type="transmembrane region" description="Helical" evidence="9">
    <location>
        <begin position="1062"/>
        <end position="1084"/>
    </location>
</feature>
<evidence type="ECO:0000256" key="1">
    <source>
        <dbReference type="ARBA" id="ARBA00004479"/>
    </source>
</evidence>
<feature type="signal peptide" evidence="10">
    <location>
        <begin position="1"/>
        <end position="24"/>
    </location>
</feature>
<dbReference type="EMBL" id="CABPRJ010001971">
    <property type="protein sequence ID" value="VVC42648.1"/>
    <property type="molecule type" value="Genomic_DNA"/>
</dbReference>
<evidence type="ECO:0000313" key="11">
    <source>
        <dbReference type="EMBL" id="VVC42648.1"/>
    </source>
</evidence>